<name>A0A6J5TFI4_PRUAR</name>
<evidence type="ECO:0000313" key="2">
    <source>
        <dbReference type="EMBL" id="CAB4262359.1"/>
    </source>
</evidence>
<dbReference type="EMBL" id="CAEKDK010000001">
    <property type="protein sequence ID" value="CAB4262359.1"/>
    <property type="molecule type" value="Genomic_DNA"/>
</dbReference>
<evidence type="ECO:0000313" key="3">
    <source>
        <dbReference type="EMBL" id="CAB4292839.1"/>
    </source>
</evidence>
<dbReference type="AlphaFoldDB" id="A0A6J5TFI4"/>
<protein>
    <submittedName>
        <fullName evidence="2">Uncharacterized protein</fullName>
    </submittedName>
</protein>
<feature type="transmembrane region" description="Helical" evidence="1">
    <location>
        <begin position="45"/>
        <end position="63"/>
    </location>
</feature>
<evidence type="ECO:0000256" key="1">
    <source>
        <dbReference type="SAM" id="Phobius"/>
    </source>
</evidence>
<feature type="transmembrane region" description="Helical" evidence="1">
    <location>
        <begin position="15"/>
        <end position="33"/>
    </location>
</feature>
<accession>A0A6J5TFI4</accession>
<evidence type="ECO:0000313" key="5">
    <source>
        <dbReference type="Proteomes" id="UP000507245"/>
    </source>
</evidence>
<keyword evidence="1" id="KW-1133">Transmembrane helix</keyword>
<keyword evidence="1" id="KW-0812">Transmembrane</keyword>
<keyword evidence="1" id="KW-0472">Membrane</keyword>
<organism evidence="2 4">
    <name type="scientific">Prunus armeniaca</name>
    <name type="common">Apricot</name>
    <name type="synonym">Armeniaca vulgaris</name>
    <dbReference type="NCBI Taxonomy" id="36596"/>
    <lineage>
        <taxon>Eukaryota</taxon>
        <taxon>Viridiplantae</taxon>
        <taxon>Streptophyta</taxon>
        <taxon>Embryophyta</taxon>
        <taxon>Tracheophyta</taxon>
        <taxon>Spermatophyta</taxon>
        <taxon>Magnoliopsida</taxon>
        <taxon>eudicotyledons</taxon>
        <taxon>Gunneridae</taxon>
        <taxon>Pentapetalae</taxon>
        <taxon>rosids</taxon>
        <taxon>fabids</taxon>
        <taxon>Rosales</taxon>
        <taxon>Rosaceae</taxon>
        <taxon>Amygdaloideae</taxon>
        <taxon>Amygdaleae</taxon>
        <taxon>Prunus</taxon>
    </lineage>
</organism>
<evidence type="ECO:0000313" key="4">
    <source>
        <dbReference type="Proteomes" id="UP000507222"/>
    </source>
</evidence>
<sequence length="94" mass="11124">MAAPLTAWPWEFLGSYKYLLFGPLIGKALYSIIHEDPLKVLMNSWCLHILILCALRGLVHQLWSSYTNMLFLTRTRRILQQGVDFKQIDKEWDW</sequence>
<proteinExistence type="predicted"/>
<keyword evidence="5" id="KW-1185">Reference proteome</keyword>
<reference evidence="2 4" key="2">
    <citation type="submission" date="2020-05" db="EMBL/GenBank/DDBJ databases">
        <authorList>
            <person name="Campoy J."/>
            <person name="Schneeberger K."/>
            <person name="Spophaly S."/>
        </authorList>
    </citation>
    <scope>NUCLEOTIDE SEQUENCE [LARGE SCALE GENOMIC DNA]</scope>
    <source>
        <strain evidence="2">PruArmRojPasFocal</strain>
    </source>
</reference>
<dbReference type="OrthoDB" id="1658724at2759"/>
<gene>
    <name evidence="2" type="ORF">CURHAP_LOCUS1584</name>
    <name evidence="3" type="ORF">ORAREDHAP_LOCUS1451</name>
</gene>
<dbReference type="Proteomes" id="UP000507245">
    <property type="component" value="Unassembled WGS sequence"/>
</dbReference>
<dbReference type="EMBL" id="CAEKKB010000001">
    <property type="protein sequence ID" value="CAB4292839.1"/>
    <property type="molecule type" value="Genomic_DNA"/>
</dbReference>
<dbReference type="Proteomes" id="UP000507222">
    <property type="component" value="Unassembled WGS sequence"/>
</dbReference>
<reference evidence="5" key="1">
    <citation type="journal article" date="2020" name="Genome Biol.">
        <title>Gamete binning: chromosome-level and haplotype-resolved genome assembly enabled by high-throughput single-cell sequencing of gamete genomes.</title>
        <authorList>
            <person name="Campoy J.A."/>
            <person name="Sun H."/>
            <person name="Goel M."/>
            <person name="Jiao W.-B."/>
            <person name="Folz-Donahue K."/>
            <person name="Wang N."/>
            <person name="Rubio M."/>
            <person name="Liu C."/>
            <person name="Kukat C."/>
            <person name="Ruiz D."/>
            <person name="Huettel B."/>
            <person name="Schneeberger K."/>
        </authorList>
    </citation>
    <scope>NUCLEOTIDE SEQUENCE [LARGE SCALE GENOMIC DNA]</scope>
    <source>
        <strain evidence="5">cv. Rojo Pasion</strain>
    </source>
</reference>